<dbReference type="GO" id="GO:0004826">
    <property type="term" value="F:phenylalanine-tRNA ligase activity"/>
    <property type="evidence" value="ECO:0007669"/>
    <property type="project" value="UniProtKB-UniRule"/>
</dbReference>
<comment type="subunit">
    <text evidence="3 15">Tetramer of two alpha and two beta subunits.</text>
</comment>
<evidence type="ECO:0000256" key="15">
    <source>
        <dbReference type="HAMAP-Rule" id="MF_00283"/>
    </source>
</evidence>
<dbReference type="GO" id="GO:0006432">
    <property type="term" value="P:phenylalanyl-tRNA aminoacylation"/>
    <property type="evidence" value="ECO:0007669"/>
    <property type="project" value="UniProtKB-UniRule"/>
</dbReference>
<dbReference type="HAMAP" id="MF_00283">
    <property type="entry name" value="Phe_tRNA_synth_beta1"/>
    <property type="match status" value="1"/>
</dbReference>
<feature type="binding site" evidence="15">
    <location>
        <position position="477"/>
    </location>
    <ligand>
        <name>Mg(2+)</name>
        <dbReference type="ChEBI" id="CHEBI:18420"/>
        <note>shared with alpha subunit</note>
    </ligand>
</feature>
<evidence type="ECO:0000256" key="16">
    <source>
        <dbReference type="PROSITE-ProRule" id="PRU00209"/>
    </source>
</evidence>
<dbReference type="InterPro" id="IPR004532">
    <property type="entry name" value="Phe-tRNA-ligase_IIc_bsu_bact"/>
</dbReference>
<dbReference type="CDD" id="cd00769">
    <property type="entry name" value="PheRS_beta_core"/>
    <property type="match status" value="1"/>
</dbReference>
<dbReference type="GO" id="GO:0005524">
    <property type="term" value="F:ATP binding"/>
    <property type="evidence" value="ECO:0007669"/>
    <property type="project" value="UniProtKB-UniRule"/>
</dbReference>
<dbReference type="CDD" id="cd02796">
    <property type="entry name" value="tRNA_bind_bactPheRS"/>
    <property type="match status" value="1"/>
</dbReference>
<dbReference type="FunFam" id="2.40.50.140:FF:000045">
    <property type="entry name" value="Phenylalanine--tRNA ligase beta subunit"/>
    <property type="match status" value="1"/>
</dbReference>
<dbReference type="EMBL" id="AEPE02000006">
    <property type="protein sequence ID" value="EFZ36106.1"/>
    <property type="molecule type" value="Genomic_DNA"/>
</dbReference>
<evidence type="ECO:0000313" key="21">
    <source>
        <dbReference type="Proteomes" id="UP000005580"/>
    </source>
</evidence>
<dbReference type="SMART" id="SM00896">
    <property type="entry name" value="FDX-ACB"/>
    <property type="match status" value="1"/>
</dbReference>
<comment type="caution">
    <text evidence="20">The sequence shown here is derived from an EMBL/GenBank/DDBJ whole genome shotgun (WGS) entry which is preliminary data.</text>
</comment>
<dbReference type="NCBIfam" id="NF045760">
    <property type="entry name" value="YtpR"/>
    <property type="match status" value="1"/>
</dbReference>
<dbReference type="Pfam" id="PF03484">
    <property type="entry name" value="B5"/>
    <property type="match status" value="1"/>
</dbReference>
<dbReference type="InterPro" id="IPR012340">
    <property type="entry name" value="NA-bd_OB-fold"/>
</dbReference>
<dbReference type="InterPro" id="IPR036690">
    <property type="entry name" value="Fdx_antiC-bd_sf"/>
</dbReference>
<evidence type="ECO:0000256" key="2">
    <source>
        <dbReference type="ARBA" id="ARBA00008653"/>
    </source>
</evidence>
<dbReference type="PANTHER" id="PTHR10947:SF0">
    <property type="entry name" value="PHENYLALANINE--TRNA LIGASE BETA SUBUNIT"/>
    <property type="match status" value="1"/>
</dbReference>
<dbReference type="InterPro" id="IPR005147">
    <property type="entry name" value="tRNA_synthase_B5-dom"/>
</dbReference>
<dbReference type="InterPro" id="IPR005146">
    <property type="entry name" value="B3/B4_tRNA-bd"/>
</dbReference>
<evidence type="ECO:0000256" key="9">
    <source>
        <dbReference type="ARBA" id="ARBA00022840"/>
    </source>
</evidence>
<dbReference type="FunFam" id="3.50.40.10:FF:000001">
    <property type="entry name" value="Phenylalanine--tRNA ligase beta subunit"/>
    <property type="match status" value="1"/>
</dbReference>
<feature type="binding site" evidence="15">
    <location>
        <position position="468"/>
    </location>
    <ligand>
        <name>Mg(2+)</name>
        <dbReference type="ChEBI" id="CHEBI:18420"/>
        <note>shared with alpha subunit</note>
    </ligand>
</feature>
<keyword evidence="8 15" id="KW-0547">Nucleotide-binding</keyword>
<dbReference type="PROSITE" id="PS50886">
    <property type="entry name" value="TRBD"/>
    <property type="match status" value="1"/>
</dbReference>
<keyword evidence="5 16" id="KW-0820">tRNA-binding</keyword>
<evidence type="ECO:0000256" key="13">
    <source>
        <dbReference type="ARBA" id="ARBA00023146"/>
    </source>
</evidence>
<dbReference type="SMART" id="SM00873">
    <property type="entry name" value="B3_4"/>
    <property type="match status" value="1"/>
</dbReference>
<accession>E7RSA5</accession>
<dbReference type="SUPFAM" id="SSF54991">
    <property type="entry name" value="Anticodon-binding domain of PheRS"/>
    <property type="match status" value="1"/>
</dbReference>
<comment type="cofactor">
    <cofactor evidence="15">
        <name>Mg(2+)</name>
        <dbReference type="ChEBI" id="CHEBI:18420"/>
    </cofactor>
    <text evidence="15">Binds 2 magnesium ions per tetramer.</text>
</comment>
<dbReference type="Gene3D" id="3.30.930.10">
    <property type="entry name" value="Bira Bifunctional Protein, Domain 2"/>
    <property type="match status" value="1"/>
</dbReference>
<evidence type="ECO:0000313" key="20">
    <source>
        <dbReference type="EMBL" id="EFZ36106.1"/>
    </source>
</evidence>
<dbReference type="InterPro" id="IPR045060">
    <property type="entry name" value="Phe-tRNA-ligase_IIc_bsu"/>
</dbReference>
<dbReference type="AlphaFoldDB" id="E7RSA5"/>
<keyword evidence="12 15" id="KW-0648">Protein biosynthesis</keyword>
<name>E7RSA5_9BACT</name>
<dbReference type="Gene3D" id="2.40.50.140">
    <property type="entry name" value="Nucleic acid-binding proteins"/>
    <property type="match status" value="1"/>
</dbReference>
<dbReference type="SUPFAM" id="SSF56037">
    <property type="entry name" value="PheT/TilS domain"/>
    <property type="match status" value="1"/>
</dbReference>
<keyword evidence="4 15" id="KW-0963">Cytoplasm</keyword>
<evidence type="ECO:0000256" key="12">
    <source>
        <dbReference type="ARBA" id="ARBA00022917"/>
    </source>
</evidence>
<dbReference type="Gene3D" id="3.30.70.380">
    <property type="entry name" value="Ferrodoxin-fold anticodon-binding domain"/>
    <property type="match status" value="1"/>
</dbReference>
<reference evidence="20" key="1">
    <citation type="submission" date="2011-01" db="EMBL/GenBank/DDBJ databases">
        <authorList>
            <person name="Muzny D."/>
            <person name="Qin X."/>
            <person name="Buhay C."/>
            <person name="Dugan-Rocha S."/>
            <person name="Ding Y."/>
            <person name="Chen G."/>
            <person name="Hawes A."/>
            <person name="Holder M."/>
            <person name="Jhangiani S."/>
            <person name="Johnson A."/>
            <person name="Khan Z."/>
            <person name="Li Z."/>
            <person name="Liu W."/>
            <person name="Liu X."/>
            <person name="Perez L."/>
            <person name="Shen H."/>
            <person name="Wang Q."/>
            <person name="Watt J."/>
            <person name="Xi L."/>
            <person name="Xin Y."/>
            <person name="Zhou J."/>
            <person name="Deng J."/>
            <person name="Jiang H."/>
            <person name="Liu Y."/>
            <person name="Qu J."/>
            <person name="Song X.-Z."/>
            <person name="Zhang L."/>
            <person name="Villasana D."/>
            <person name="Johnson A."/>
            <person name="Liu J."/>
            <person name="Liyanage D."/>
            <person name="Lorensuhewa L."/>
            <person name="Robinson T."/>
            <person name="Song A."/>
            <person name="Song B.-B."/>
            <person name="Dinh H."/>
            <person name="Thornton R."/>
            <person name="Coyle M."/>
            <person name="Francisco L."/>
            <person name="Jackson L."/>
            <person name="Javaid M."/>
            <person name="Korchina V."/>
            <person name="Kovar C."/>
            <person name="Mata R."/>
            <person name="Mathew T."/>
            <person name="Ngo R."/>
            <person name="Nguyen L."/>
            <person name="Nguyen N."/>
            <person name="Okwuonu G."/>
            <person name="Ongeri F."/>
            <person name="Pham C."/>
            <person name="Simmons D."/>
            <person name="Wilczek-Boney K."/>
            <person name="Hale W."/>
            <person name="Jakkamsetti A."/>
            <person name="Pham P."/>
            <person name="Ruth R."/>
            <person name="San Lucas F."/>
            <person name="Warren J."/>
            <person name="Zhang J."/>
            <person name="Zhao Z."/>
            <person name="Zhou C."/>
            <person name="Zhu D."/>
            <person name="Lee S."/>
            <person name="Bess C."/>
            <person name="Blankenburg K."/>
            <person name="Forbes L."/>
            <person name="Fu Q."/>
            <person name="Gubbala S."/>
            <person name="Hirani K."/>
            <person name="Jayaseelan J.C."/>
            <person name="Lara F."/>
            <person name="Munidasa M."/>
            <person name="Palculict T."/>
            <person name="Patil S."/>
            <person name="Pu L.-L."/>
            <person name="Saada N."/>
            <person name="Tang L."/>
            <person name="Weissenberger G."/>
            <person name="Zhu Y."/>
            <person name="Hemphill L."/>
            <person name="Shang Y."/>
            <person name="Youmans B."/>
            <person name="Ayvaz T."/>
            <person name="Ross M."/>
            <person name="Santibanez J."/>
            <person name="Aqrawi P."/>
            <person name="Gross S."/>
            <person name="Joshi V."/>
            <person name="Fowler G."/>
            <person name="Nazareth L."/>
            <person name="Reid J."/>
            <person name="Worley K."/>
            <person name="Petrosino J."/>
            <person name="Highlander S."/>
            <person name="Gibbs R."/>
        </authorList>
    </citation>
    <scope>NUCLEOTIDE SEQUENCE [LARGE SCALE GENOMIC DNA]</scope>
    <source>
        <strain evidence="20">ATCC 33269</strain>
    </source>
</reference>
<organism evidence="20 21">
    <name type="scientific">Hoylesella oralis ATCC 33269</name>
    <dbReference type="NCBI Taxonomy" id="873533"/>
    <lineage>
        <taxon>Bacteria</taxon>
        <taxon>Pseudomonadati</taxon>
        <taxon>Bacteroidota</taxon>
        <taxon>Bacteroidia</taxon>
        <taxon>Bacteroidales</taxon>
        <taxon>Prevotellaceae</taxon>
        <taxon>Hoylesella</taxon>
    </lineage>
</organism>
<feature type="binding site" evidence="15">
    <location>
        <position position="478"/>
    </location>
    <ligand>
        <name>Mg(2+)</name>
        <dbReference type="ChEBI" id="CHEBI:18420"/>
        <note>shared with alpha subunit</note>
    </ligand>
</feature>
<dbReference type="Gene3D" id="3.30.56.10">
    <property type="match status" value="2"/>
</dbReference>
<sequence>MNISYKWLKEYVDFDLTPQETADALTSTGLEVDSLEEVQTVKGGLKGLFVGKVLTCEAHPDSDHLHVTTVDLGKEEPQQIVCGAPNVAAGQKVIVADLGCVLYEGDNEFTIKKSRLRGVDSFGMICAEDEIGIGTGHDGIIVLPDDAVVGTPAAEYYHLESDWLIEIDITANRSDALSHYGVARDLYAWLLQNGYQTSLHRPDCSAFKVDNEALPIDVEIENTDACKRYACVSITDCEVKESPEWLQNKLRVIGLRPINNIVDITNYIMMAYGQPMHCFDADMVKGRKIVVRTQPEGTKFVTLDGEEHALGAHDLSICNAEEPMCIAGIFGGKGSGTYDTTKNVVLESAYFHPTWIRKSARRHGLSTDSSYRFERGIDPDGTVYALKQAAILCKELAGGKVSMRIKDVYPEPINGSRVALEYDYVDRLIGKAIGHDTIKSIVTSLEMKIEAERENRSLELLVPAYRVDVQRPCDVVEDILRIYGYNNVEIPAQLKSSLTVQGEEDKADHLQNIIGEQLVGCGFSEILNNSLTKTSYYAGLNHYTEESTVKVMNPLSADLGVMRQTLLFGGLESIMRNANRKNSNLKFFEFGNCYYFDKGKWTADEPIKGYMEECHLGLWVTGKRVEGSWAHPDEASSFFELKAYVQNVFARLGIGPGMYVVENSDNNIFSKGLAVKNRGGKTLAEMGILSIKLKKQADISSDVYFADINWTAVMKAVRKHKVEFAEISKYPAVSRDLALLIDKDVQFEQIDRLAKQSERKLLKRVELFDVYEGKNLPAGKKSYAVNFILQDEQKTLNDKQIDAIMNKLITQLTTKLGAQLR</sequence>
<dbReference type="SUPFAM" id="SSF55681">
    <property type="entry name" value="Class II aaRS and biotin synthetases"/>
    <property type="match status" value="1"/>
</dbReference>
<dbReference type="Pfam" id="PF01588">
    <property type="entry name" value="tRNA_bind"/>
    <property type="match status" value="1"/>
</dbReference>
<evidence type="ECO:0000259" key="18">
    <source>
        <dbReference type="PROSITE" id="PS51447"/>
    </source>
</evidence>
<dbReference type="InterPro" id="IPR009061">
    <property type="entry name" value="DNA-bd_dom_put_sf"/>
</dbReference>
<evidence type="ECO:0000259" key="17">
    <source>
        <dbReference type="PROSITE" id="PS50886"/>
    </source>
</evidence>
<keyword evidence="10 15" id="KW-0460">Magnesium</keyword>
<dbReference type="Proteomes" id="UP000005580">
    <property type="component" value="Unassembled WGS sequence"/>
</dbReference>
<dbReference type="Pfam" id="PF03147">
    <property type="entry name" value="FDX-ACB"/>
    <property type="match status" value="1"/>
</dbReference>
<evidence type="ECO:0000256" key="6">
    <source>
        <dbReference type="ARBA" id="ARBA00022598"/>
    </source>
</evidence>
<dbReference type="InterPro" id="IPR002547">
    <property type="entry name" value="tRNA-bd_dom"/>
</dbReference>
<evidence type="ECO:0000256" key="7">
    <source>
        <dbReference type="ARBA" id="ARBA00022723"/>
    </source>
</evidence>
<comment type="catalytic activity">
    <reaction evidence="14 15">
        <text>tRNA(Phe) + L-phenylalanine + ATP = L-phenylalanyl-tRNA(Phe) + AMP + diphosphate + H(+)</text>
        <dbReference type="Rhea" id="RHEA:19413"/>
        <dbReference type="Rhea" id="RHEA-COMP:9668"/>
        <dbReference type="Rhea" id="RHEA-COMP:9699"/>
        <dbReference type="ChEBI" id="CHEBI:15378"/>
        <dbReference type="ChEBI" id="CHEBI:30616"/>
        <dbReference type="ChEBI" id="CHEBI:33019"/>
        <dbReference type="ChEBI" id="CHEBI:58095"/>
        <dbReference type="ChEBI" id="CHEBI:78442"/>
        <dbReference type="ChEBI" id="CHEBI:78531"/>
        <dbReference type="ChEBI" id="CHEBI:456215"/>
        <dbReference type="EC" id="6.1.1.20"/>
    </reaction>
</comment>
<comment type="subcellular location">
    <subcellularLocation>
        <location evidence="1 15">Cytoplasm</location>
    </subcellularLocation>
</comment>
<evidence type="ECO:0000256" key="8">
    <source>
        <dbReference type="ARBA" id="ARBA00022741"/>
    </source>
</evidence>
<dbReference type="eggNOG" id="COG0073">
    <property type="taxonomic scope" value="Bacteria"/>
</dbReference>
<dbReference type="NCBIfam" id="TIGR00472">
    <property type="entry name" value="pheT_bact"/>
    <property type="match status" value="1"/>
</dbReference>
<dbReference type="InterPro" id="IPR005121">
    <property type="entry name" value="Fdx_antiC-bd"/>
</dbReference>
<dbReference type="PROSITE" id="PS51447">
    <property type="entry name" value="FDX_ACB"/>
    <property type="match status" value="1"/>
</dbReference>
<dbReference type="GO" id="GO:0000287">
    <property type="term" value="F:magnesium ion binding"/>
    <property type="evidence" value="ECO:0007669"/>
    <property type="project" value="UniProtKB-UniRule"/>
</dbReference>
<evidence type="ECO:0000256" key="1">
    <source>
        <dbReference type="ARBA" id="ARBA00004496"/>
    </source>
</evidence>
<feature type="domain" description="TRNA-binding" evidence="17">
    <location>
        <begin position="42"/>
        <end position="154"/>
    </location>
</feature>
<evidence type="ECO:0000256" key="3">
    <source>
        <dbReference type="ARBA" id="ARBA00011209"/>
    </source>
</evidence>
<keyword evidence="13 15" id="KW-0030">Aminoacyl-tRNA synthetase</keyword>
<evidence type="ECO:0000256" key="5">
    <source>
        <dbReference type="ARBA" id="ARBA00022555"/>
    </source>
</evidence>
<dbReference type="InterPro" id="IPR020825">
    <property type="entry name" value="Phe-tRNA_synthase-like_B3/B4"/>
</dbReference>
<dbReference type="Gene3D" id="3.50.40.10">
    <property type="entry name" value="Phenylalanyl-trna Synthetase, Chain B, domain 3"/>
    <property type="match status" value="1"/>
</dbReference>
<feature type="domain" description="FDX-ACB" evidence="18">
    <location>
        <begin position="728"/>
        <end position="821"/>
    </location>
</feature>
<dbReference type="EC" id="6.1.1.20" evidence="15"/>
<dbReference type="eggNOG" id="COG0072">
    <property type="taxonomic scope" value="Bacteria"/>
</dbReference>
<evidence type="ECO:0000256" key="11">
    <source>
        <dbReference type="ARBA" id="ARBA00022884"/>
    </source>
</evidence>
<keyword evidence="21" id="KW-1185">Reference proteome</keyword>
<dbReference type="SUPFAM" id="SSF46955">
    <property type="entry name" value="Putative DNA-binding domain"/>
    <property type="match status" value="1"/>
</dbReference>
<evidence type="ECO:0000256" key="14">
    <source>
        <dbReference type="ARBA" id="ARBA00049255"/>
    </source>
</evidence>
<keyword evidence="9 15" id="KW-0067">ATP-binding</keyword>
<dbReference type="PROSITE" id="PS51483">
    <property type="entry name" value="B5"/>
    <property type="match status" value="1"/>
</dbReference>
<dbReference type="FunFam" id="3.30.70.380:FF:000001">
    <property type="entry name" value="Phenylalanine--tRNA ligase beta subunit"/>
    <property type="match status" value="1"/>
</dbReference>
<feature type="domain" description="B5" evidence="19">
    <location>
        <begin position="413"/>
        <end position="490"/>
    </location>
</feature>
<dbReference type="Pfam" id="PF17759">
    <property type="entry name" value="tRNA_synthFbeta"/>
    <property type="match status" value="1"/>
</dbReference>
<protein>
    <recommendedName>
        <fullName evidence="15">Phenylalanine--tRNA ligase beta subunit</fullName>
        <ecNumber evidence="15">6.1.1.20</ecNumber>
    </recommendedName>
    <alternativeName>
        <fullName evidence="15">Phenylalanyl-tRNA synthetase beta subunit</fullName>
        <shortName evidence="15">PheRS</shortName>
    </alternativeName>
</protein>
<dbReference type="STRING" id="28134.SAMN05444288_2228"/>
<dbReference type="HOGENOM" id="CLU_016891_0_0_10"/>
<keyword evidence="11 16" id="KW-0694">RNA-binding</keyword>
<keyword evidence="7 15" id="KW-0479">Metal-binding</keyword>
<dbReference type="GO" id="GO:0000049">
    <property type="term" value="F:tRNA binding"/>
    <property type="evidence" value="ECO:0007669"/>
    <property type="project" value="UniProtKB-UniRule"/>
</dbReference>
<feature type="binding site" evidence="15">
    <location>
        <position position="474"/>
    </location>
    <ligand>
        <name>Mg(2+)</name>
        <dbReference type="ChEBI" id="CHEBI:18420"/>
        <note>shared with alpha subunit</note>
    </ligand>
</feature>
<dbReference type="SMART" id="SM00874">
    <property type="entry name" value="B5"/>
    <property type="match status" value="1"/>
</dbReference>
<evidence type="ECO:0000259" key="19">
    <source>
        <dbReference type="PROSITE" id="PS51483"/>
    </source>
</evidence>
<evidence type="ECO:0000256" key="10">
    <source>
        <dbReference type="ARBA" id="ARBA00022842"/>
    </source>
</evidence>
<dbReference type="InterPro" id="IPR033714">
    <property type="entry name" value="tRNA_bind_bactPheRS"/>
</dbReference>
<comment type="similarity">
    <text evidence="2 15">Belongs to the phenylalanyl-tRNA synthetase beta subunit family. Type 1 subfamily.</text>
</comment>
<keyword evidence="6 15" id="KW-0436">Ligase</keyword>
<dbReference type="InterPro" id="IPR041616">
    <property type="entry name" value="PheRS_beta_core"/>
</dbReference>
<gene>
    <name evidence="15 20" type="primary">pheT</name>
    <name evidence="20" type="ORF">HMPREF0663_12173</name>
</gene>
<dbReference type="Pfam" id="PF03483">
    <property type="entry name" value="B3_4"/>
    <property type="match status" value="1"/>
</dbReference>
<dbReference type="InterPro" id="IPR045864">
    <property type="entry name" value="aa-tRNA-synth_II/BPL/LPL"/>
</dbReference>
<dbReference type="PANTHER" id="PTHR10947">
    <property type="entry name" value="PHENYLALANYL-TRNA SYNTHETASE BETA CHAIN AND LEUCINE-RICH REPEAT-CONTAINING PROTEIN 47"/>
    <property type="match status" value="1"/>
</dbReference>
<proteinExistence type="inferred from homology"/>
<dbReference type="SUPFAM" id="SSF50249">
    <property type="entry name" value="Nucleic acid-binding proteins"/>
    <property type="match status" value="1"/>
</dbReference>
<dbReference type="RefSeq" id="WP_004370387.1">
    <property type="nucleotide sequence ID" value="NZ_GL833119.1"/>
</dbReference>
<dbReference type="GO" id="GO:0009328">
    <property type="term" value="C:phenylalanine-tRNA ligase complex"/>
    <property type="evidence" value="ECO:0007669"/>
    <property type="project" value="TreeGrafter"/>
</dbReference>
<evidence type="ECO:0000256" key="4">
    <source>
        <dbReference type="ARBA" id="ARBA00022490"/>
    </source>
</evidence>